<dbReference type="AlphaFoldDB" id="M1W374"/>
<sequence length="755" mass="84828">MAPSQCFGFSNLTLHGYTSDHKDSHYNSQSSSVAKALHFKHTEIISEMSDPSVTNVAEILRRLKEAEAQVQVQKLRADNAELQLAHTNDPLTMGEYFKECHMTEKNFNMTTELDEATTGLVTDASKRRYPSSLKPWIGFPEKQKEILDKLPSDHRFTSNLSNTKRGFLEGLGNSLNPIASEIGLGARQDKVVIEPLRVLLEEIRLHPHLQESLGIHGKVKIDTQMNGVQTTTNRTLATNKSLGKNSRSDLFCSIVFVTVSDAASETGDTSEHKPKPKYKLVWMGEIKSPHKVPDDAFHRTLSDGSVIDLREGIVGNNAVRNTVVEIIIQLFSAMVDKGVRYGYTDTGKETVYICIDINDPAIVYYHVSRPSSDVGDDDGKMHLSAISQRLAFTVQAIQAPVPSDVHEWVLKSELLSQWEYERENENDFSSGSSPKEIRDLSARKPRDVKYERDPFNMRSSTRNRAAAEVENEEEASDSVSDKKKTQNLGMHHRPDSKRKMQNDFVNRSYCTHECVRGLAFGTPLDKNCPNVKDHGSKHIDRQEFLRLMREQLDGENAHANCKPINASGHIGHLFKIRLLPHGYTLVAKAVGLCGGPPLLHEEKMYNYLRDLQGRFIPACPGRITLKGLFSGEAYTYGAFRHFLFLSYAGKPVLKALSKVDKSAVREVLDALAQLHQRRVMHRDAEPRNMLYDARTGRYMVIDLELSEPIDGGVPEAVDVHIQKGKRKWEDDKESEPFATESKSLFASLSSSIRAC</sequence>
<dbReference type="Gene3D" id="1.10.510.10">
    <property type="entry name" value="Transferase(Phosphotransferase) domain 1"/>
    <property type="match status" value="1"/>
</dbReference>
<feature type="coiled-coil region" evidence="1">
    <location>
        <begin position="56"/>
        <end position="85"/>
    </location>
</feature>
<keyword evidence="5" id="KW-1185">Reference proteome</keyword>
<dbReference type="eggNOG" id="ENOG502S5EW">
    <property type="taxonomic scope" value="Eukaryota"/>
</dbReference>
<dbReference type="PROSITE" id="PS50011">
    <property type="entry name" value="PROTEIN_KINASE_DOM"/>
    <property type="match status" value="1"/>
</dbReference>
<feature type="region of interest" description="Disordered" evidence="2">
    <location>
        <begin position="423"/>
        <end position="497"/>
    </location>
</feature>
<dbReference type="InterPro" id="IPR011009">
    <property type="entry name" value="Kinase-like_dom_sf"/>
</dbReference>
<dbReference type="HOGENOM" id="CLU_010672_3_0_1"/>
<accession>M1W374</accession>
<evidence type="ECO:0000259" key="3">
    <source>
        <dbReference type="PROSITE" id="PS50011"/>
    </source>
</evidence>
<dbReference type="STRING" id="1111077.M1W374"/>
<dbReference type="EMBL" id="CAGA01000008">
    <property type="protein sequence ID" value="CCE28265.1"/>
    <property type="molecule type" value="Genomic_DNA"/>
</dbReference>
<evidence type="ECO:0000313" key="5">
    <source>
        <dbReference type="Proteomes" id="UP000016801"/>
    </source>
</evidence>
<dbReference type="GO" id="GO:0005524">
    <property type="term" value="F:ATP binding"/>
    <property type="evidence" value="ECO:0007669"/>
    <property type="project" value="InterPro"/>
</dbReference>
<dbReference type="InterPro" id="IPR000719">
    <property type="entry name" value="Prot_kinase_dom"/>
</dbReference>
<evidence type="ECO:0000313" key="4">
    <source>
        <dbReference type="EMBL" id="CCE28265.1"/>
    </source>
</evidence>
<evidence type="ECO:0000256" key="2">
    <source>
        <dbReference type="SAM" id="MobiDB-lite"/>
    </source>
</evidence>
<feature type="compositionally biased region" description="Basic and acidic residues" evidence="2">
    <location>
        <begin position="435"/>
        <end position="455"/>
    </location>
</feature>
<dbReference type="GO" id="GO:0004672">
    <property type="term" value="F:protein kinase activity"/>
    <property type="evidence" value="ECO:0007669"/>
    <property type="project" value="InterPro"/>
</dbReference>
<gene>
    <name evidence="4" type="ORF">CPUR_01739</name>
</gene>
<feature type="domain" description="Protein kinase" evidence="3">
    <location>
        <begin position="559"/>
        <end position="755"/>
    </location>
</feature>
<dbReference type="OrthoDB" id="2156052at2759"/>
<proteinExistence type="predicted"/>
<name>M1W374_CLAP2</name>
<comment type="caution">
    <text evidence="4">The sequence shown here is derived from an EMBL/GenBank/DDBJ whole genome shotgun (WGS) entry which is preliminary data.</text>
</comment>
<evidence type="ECO:0000256" key="1">
    <source>
        <dbReference type="SAM" id="Coils"/>
    </source>
</evidence>
<keyword evidence="1" id="KW-0175">Coiled coil</keyword>
<dbReference type="Proteomes" id="UP000016801">
    <property type="component" value="Unassembled WGS sequence"/>
</dbReference>
<organism evidence="4 5">
    <name type="scientific">Claviceps purpurea (strain 20.1)</name>
    <name type="common">Ergot fungus</name>
    <name type="synonym">Sphacelia segetum</name>
    <dbReference type="NCBI Taxonomy" id="1111077"/>
    <lineage>
        <taxon>Eukaryota</taxon>
        <taxon>Fungi</taxon>
        <taxon>Dikarya</taxon>
        <taxon>Ascomycota</taxon>
        <taxon>Pezizomycotina</taxon>
        <taxon>Sordariomycetes</taxon>
        <taxon>Hypocreomycetidae</taxon>
        <taxon>Hypocreales</taxon>
        <taxon>Clavicipitaceae</taxon>
        <taxon>Claviceps</taxon>
    </lineage>
</organism>
<protein>
    <recommendedName>
        <fullName evidence="3">Protein kinase domain-containing protein</fullName>
    </recommendedName>
</protein>
<reference evidence="4 5" key="1">
    <citation type="journal article" date="2013" name="PLoS Genet.">
        <title>Plant-symbiotic fungi as chemical engineers: Multi-genome analysis of the Clavicipitaceae reveals dynamics of alkaloid loci.</title>
        <authorList>
            <person name="Schardl C.L."/>
            <person name="Young C.A."/>
            <person name="Hesse U."/>
            <person name="Amyotte S.G."/>
            <person name="Andreeva K."/>
            <person name="Calie P.J."/>
            <person name="Fleetwood D.J."/>
            <person name="Haws D.C."/>
            <person name="Moore N."/>
            <person name="Oeser B."/>
            <person name="Panaccione D.G."/>
            <person name="Schweri K.K."/>
            <person name="Voisey C.R."/>
            <person name="Farman M.L."/>
            <person name="Jaromczyk J.W."/>
            <person name="Roe B.A."/>
            <person name="O'Sullivan D.M."/>
            <person name="Scott B."/>
            <person name="Tudzynski P."/>
            <person name="An Z."/>
            <person name="Arnaoudova E.G."/>
            <person name="Bullock C.T."/>
            <person name="Charlton N.D."/>
            <person name="Chen L."/>
            <person name="Cox M."/>
            <person name="Dinkins R.D."/>
            <person name="Florea S."/>
            <person name="Glenn A.E."/>
            <person name="Gordon A."/>
            <person name="Gueldener U."/>
            <person name="Harris D.R."/>
            <person name="Hollin W."/>
            <person name="Jaromczyk J."/>
            <person name="Johnson R.D."/>
            <person name="Khan A.K."/>
            <person name="Leistner E."/>
            <person name="Leuchtmann A."/>
            <person name="Li C."/>
            <person name="Liu J."/>
            <person name="Liu J."/>
            <person name="Liu M."/>
            <person name="Mace W."/>
            <person name="Machado C."/>
            <person name="Nagabhyru P."/>
            <person name="Pan J."/>
            <person name="Schmid J."/>
            <person name="Sugawara K."/>
            <person name="Steiner U."/>
            <person name="Takach J.E."/>
            <person name="Tanaka E."/>
            <person name="Webb J.S."/>
            <person name="Wilson E.V."/>
            <person name="Wiseman J.L."/>
            <person name="Yoshida R."/>
            <person name="Zeng Z."/>
        </authorList>
    </citation>
    <scope>NUCLEOTIDE SEQUENCE [LARGE SCALE GENOMIC DNA]</scope>
    <source>
        <strain evidence="4 5">20.1</strain>
    </source>
</reference>
<dbReference type="PhylomeDB" id="M1W374"/>
<dbReference type="VEuPathDB" id="FungiDB:CPUR_01739"/>
<dbReference type="SUPFAM" id="SSF56112">
    <property type="entry name" value="Protein kinase-like (PK-like)"/>
    <property type="match status" value="1"/>
</dbReference>